<dbReference type="InterPro" id="IPR006179">
    <property type="entry name" value="5_nucleotidase/apyrase"/>
</dbReference>
<evidence type="ECO:0000256" key="11">
    <source>
        <dbReference type="ARBA" id="ARBA00023240"/>
    </source>
</evidence>
<dbReference type="CDD" id="cd07409">
    <property type="entry name" value="MPP_CD73_N"/>
    <property type="match status" value="1"/>
</dbReference>
<sequence length="564" mass="63110">MMMSTIVIILLGLVGTSRGFTGRGVMYPGRTDLFELPIIHINDFHARYEEVGPWAGTCHRDEGEECVGGLPRLLTAIKQLFEERGPNSIFLNAGDHYQGTLWYNVHKWNATAVFLNMLPHDAMTIGNHEFDDGIDGLVPFLKNVEAPVVVTNIDYTHEPRMQGLMKNSTIITRAGKKIGVIGVIFQGTPSIASTEKLIFLDEVETVNLEAEKLKREGVDIIIVLSHCGINVDRIMAANCPLIDVIVGGHSHTFLYSGDKPPFVDTPEDVYPVVVTQDNPFRTVLIVQAAAFTKYVGNLTVWFNEAGEIEDWDGNPILLDAGIPEDPDMLKALAPWKIAVDKLSNKVVGESRVELRHFCRIGECNIGNLITDAMIDGFVEKAENKSFWSYAAIAVMNGGGVRAGISSASGVITYGDVVVAQPFENMWDAVEMLGKDIRETLEVSVAIGYNDTKFPNRAYVFWAGLRVTYNLTAEVYSRVVDVKVRCRKCQVPEFEDLRDDQWYRIVIPSFLLSGGDRHTIIQQRHRNRVHGMRDIDQLTNFITKRSPLFYGNERRVLFIDEDNSV</sequence>
<dbReference type="SUPFAM" id="SSF55816">
    <property type="entry name" value="5'-nucleotidase (syn. UDP-sugar hydrolase), C-terminal domain"/>
    <property type="match status" value="1"/>
</dbReference>
<evidence type="ECO:0000256" key="12">
    <source>
        <dbReference type="RuleBase" id="RU362119"/>
    </source>
</evidence>
<keyword evidence="4" id="KW-1201">Platelet aggregation inhibiting toxin</keyword>
<evidence type="ECO:0000256" key="8">
    <source>
        <dbReference type="ARBA" id="ARBA00022729"/>
    </source>
</evidence>
<evidence type="ECO:0000256" key="6">
    <source>
        <dbReference type="ARBA" id="ARBA00022656"/>
    </source>
</evidence>
<dbReference type="EMBL" id="GBYB01014067">
    <property type="protein sequence ID" value="JAG83834.1"/>
    <property type="molecule type" value="Transcribed_RNA"/>
</dbReference>
<dbReference type="GO" id="GO:0000166">
    <property type="term" value="F:nucleotide binding"/>
    <property type="evidence" value="ECO:0007669"/>
    <property type="project" value="UniProtKB-KW"/>
</dbReference>
<dbReference type="InterPro" id="IPR036907">
    <property type="entry name" value="5'-Nucleotdase_C_sf"/>
</dbReference>
<keyword evidence="7" id="KW-0479">Metal-binding</keyword>
<evidence type="ECO:0000256" key="3">
    <source>
        <dbReference type="ARBA" id="ARBA00012148"/>
    </source>
</evidence>
<gene>
    <name evidence="16" type="primary">APY_1</name>
    <name evidence="15" type="synonym">APY_0</name>
    <name evidence="16" type="ORF">g.41553</name>
    <name evidence="15" type="ORF">g.41557</name>
</gene>
<evidence type="ECO:0000259" key="13">
    <source>
        <dbReference type="Pfam" id="PF00149"/>
    </source>
</evidence>
<dbReference type="EC" id="3.6.1.5" evidence="3"/>
<dbReference type="Gene3D" id="3.60.21.10">
    <property type="match status" value="1"/>
</dbReference>
<dbReference type="PANTHER" id="PTHR11575">
    <property type="entry name" value="5'-NUCLEOTIDASE-RELATED"/>
    <property type="match status" value="1"/>
</dbReference>
<dbReference type="Pfam" id="PF02872">
    <property type="entry name" value="5_nucleotid_C"/>
    <property type="match status" value="1"/>
</dbReference>
<keyword evidence="9 12" id="KW-0547">Nucleotide-binding</keyword>
<protein>
    <recommendedName>
        <fullName evidence="3">apyrase</fullName>
        <ecNumber evidence="3">3.6.1.5</ecNumber>
    </recommendedName>
</protein>
<dbReference type="PANTHER" id="PTHR11575:SF32">
    <property type="entry name" value="APYRASE-LIKE PROTEIN"/>
    <property type="match status" value="1"/>
</dbReference>
<evidence type="ECO:0000259" key="14">
    <source>
        <dbReference type="Pfam" id="PF02872"/>
    </source>
</evidence>
<evidence type="ECO:0000313" key="15">
    <source>
        <dbReference type="EMBL" id="JAG83834.1"/>
    </source>
</evidence>
<evidence type="ECO:0000256" key="10">
    <source>
        <dbReference type="ARBA" id="ARBA00022801"/>
    </source>
</evidence>
<dbReference type="GO" id="GO:0005615">
    <property type="term" value="C:extracellular space"/>
    <property type="evidence" value="ECO:0007669"/>
    <property type="project" value="UniProtKB-ARBA"/>
</dbReference>
<proteinExistence type="inferred from homology"/>
<evidence type="ECO:0000256" key="9">
    <source>
        <dbReference type="ARBA" id="ARBA00022741"/>
    </source>
</evidence>
<evidence type="ECO:0000256" key="1">
    <source>
        <dbReference type="ARBA" id="ARBA00004613"/>
    </source>
</evidence>
<organism evidence="16">
    <name type="scientific">Fopius arisanus</name>
    <dbReference type="NCBI Taxonomy" id="64838"/>
    <lineage>
        <taxon>Eukaryota</taxon>
        <taxon>Metazoa</taxon>
        <taxon>Ecdysozoa</taxon>
        <taxon>Arthropoda</taxon>
        <taxon>Hexapoda</taxon>
        <taxon>Insecta</taxon>
        <taxon>Pterygota</taxon>
        <taxon>Neoptera</taxon>
        <taxon>Endopterygota</taxon>
        <taxon>Hymenoptera</taxon>
        <taxon>Apocrita</taxon>
        <taxon>Ichneumonoidea</taxon>
        <taxon>Braconidae</taxon>
        <taxon>Opiinae</taxon>
        <taxon>Fopius</taxon>
    </lineage>
</organism>
<dbReference type="GO" id="GO:0090729">
    <property type="term" value="F:toxin activity"/>
    <property type="evidence" value="ECO:0007669"/>
    <property type="project" value="UniProtKB-KW"/>
</dbReference>
<dbReference type="Pfam" id="PF00149">
    <property type="entry name" value="Metallophos"/>
    <property type="match status" value="1"/>
</dbReference>
<dbReference type="GO" id="GO:0006196">
    <property type="term" value="P:AMP catabolic process"/>
    <property type="evidence" value="ECO:0007669"/>
    <property type="project" value="TreeGrafter"/>
</dbReference>
<keyword evidence="11" id="KW-1199">Hemostasis impairing toxin</keyword>
<accession>A0A0C9RXV0</accession>
<reference evidence="16" key="1">
    <citation type="submission" date="2015-01" db="EMBL/GenBank/DDBJ databases">
        <title>Transcriptome Assembly of Fopius arisanus.</title>
        <authorList>
            <person name="Geib S."/>
        </authorList>
    </citation>
    <scope>NUCLEOTIDE SEQUENCE</scope>
</reference>
<comment type="similarity">
    <text evidence="2 12">Belongs to the 5'-nucleotidase family.</text>
</comment>
<evidence type="ECO:0000256" key="5">
    <source>
        <dbReference type="ARBA" id="ARBA00022525"/>
    </source>
</evidence>
<keyword evidence="5" id="KW-0964">Secreted</keyword>
<dbReference type="GO" id="GO:0004050">
    <property type="term" value="F:apyrase activity"/>
    <property type="evidence" value="ECO:0007669"/>
    <property type="project" value="UniProtKB-EC"/>
</dbReference>
<dbReference type="PROSITE" id="PS00786">
    <property type="entry name" value="5_NUCLEOTIDASE_2"/>
    <property type="match status" value="1"/>
</dbReference>
<dbReference type="FunFam" id="3.60.21.10:FF:000020">
    <property type="entry name" value="NT5E isoform 4"/>
    <property type="match status" value="1"/>
</dbReference>
<name>A0A0C9RXV0_9HYME</name>
<dbReference type="GO" id="GO:0046872">
    <property type="term" value="F:metal ion binding"/>
    <property type="evidence" value="ECO:0007669"/>
    <property type="project" value="UniProtKB-KW"/>
</dbReference>
<comment type="subcellular location">
    <subcellularLocation>
        <location evidence="1">Secreted</location>
    </subcellularLocation>
</comment>
<feature type="domain" description="Calcineurin-like phosphoesterase" evidence="13">
    <location>
        <begin position="36"/>
        <end position="252"/>
    </location>
</feature>
<dbReference type="PRINTS" id="PR01607">
    <property type="entry name" value="APYRASEFAMLY"/>
</dbReference>
<dbReference type="AlphaFoldDB" id="A0A0C9RXV0"/>
<dbReference type="EMBL" id="GBYB01014070">
    <property type="protein sequence ID" value="JAG83837.1"/>
    <property type="molecule type" value="Transcribed_RNA"/>
</dbReference>
<evidence type="ECO:0000313" key="16">
    <source>
        <dbReference type="EMBL" id="JAG83837.1"/>
    </source>
</evidence>
<keyword evidence="10 12" id="KW-0378">Hydrolase</keyword>
<dbReference type="InterPro" id="IPR004843">
    <property type="entry name" value="Calcineurin-like_PHP"/>
</dbReference>
<dbReference type="GO" id="GO:0005886">
    <property type="term" value="C:plasma membrane"/>
    <property type="evidence" value="ECO:0007669"/>
    <property type="project" value="TreeGrafter"/>
</dbReference>
<feature type="signal peptide" evidence="12">
    <location>
        <begin position="1"/>
        <end position="19"/>
    </location>
</feature>
<dbReference type="SUPFAM" id="SSF56300">
    <property type="entry name" value="Metallo-dependent phosphatases"/>
    <property type="match status" value="1"/>
</dbReference>
<feature type="domain" description="5'-Nucleotidase C-terminal" evidence="14">
    <location>
        <begin position="347"/>
        <end position="519"/>
    </location>
</feature>
<keyword evidence="8 12" id="KW-0732">Signal</keyword>
<dbReference type="InterPro" id="IPR029052">
    <property type="entry name" value="Metallo-depent_PP-like"/>
</dbReference>
<dbReference type="InterPro" id="IPR006146">
    <property type="entry name" value="5'-Nucleotdase_CS"/>
</dbReference>
<dbReference type="GO" id="GO:0008253">
    <property type="term" value="F:5'-nucleotidase activity"/>
    <property type="evidence" value="ECO:0007669"/>
    <property type="project" value="TreeGrafter"/>
</dbReference>
<dbReference type="Gene3D" id="3.90.780.10">
    <property type="entry name" value="5'-Nucleotidase, C-terminal domain"/>
    <property type="match status" value="1"/>
</dbReference>
<keyword evidence="6" id="KW-0800">Toxin</keyword>
<dbReference type="InterPro" id="IPR008334">
    <property type="entry name" value="5'-Nucleotdase_C"/>
</dbReference>
<evidence type="ECO:0000256" key="7">
    <source>
        <dbReference type="ARBA" id="ARBA00022723"/>
    </source>
</evidence>
<dbReference type="FunFam" id="3.90.780.10:FF:000004">
    <property type="entry name" value="UDP-sugar hydrolase, putative"/>
    <property type="match status" value="1"/>
</dbReference>
<feature type="chain" id="PRO_5007354204" description="apyrase" evidence="12">
    <location>
        <begin position="20"/>
        <end position="564"/>
    </location>
</feature>
<evidence type="ECO:0000256" key="4">
    <source>
        <dbReference type="ARBA" id="ARBA00022442"/>
    </source>
</evidence>
<evidence type="ECO:0000256" key="2">
    <source>
        <dbReference type="ARBA" id="ARBA00006654"/>
    </source>
</evidence>